<name>A0A135SQM4_9PEZI</name>
<comment type="subcellular location">
    <subcellularLocation>
        <location evidence="1">Nucleus</location>
    </subcellularLocation>
</comment>
<keyword evidence="3" id="KW-0862">Zinc</keyword>
<keyword evidence="7" id="KW-0539">Nucleus</keyword>
<evidence type="ECO:0000256" key="1">
    <source>
        <dbReference type="ARBA" id="ARBA00004123"/>
    </source>
</evidence>
<evidence type="ECO:0000256" key="8">
    <source>
        <dbReference type="SAM" id="MobiDB-lite"/>
    </source>
</evidence>
<evidence type="ECO:0008006" key="11">
    <source>
        <dbReference type="Google" id="ProtNLM"/>
    </source>
</evidence>
<evidence type="ECO:0000313" key="10">
    <source>
        <dbReference type="Proteomes" id="UP000070121"/>
    </source>
</evidence>
<evidence type="ECO:0000256" key="3">
    <source>
        <dbReference type="ARBA" id="ARBA00022833"/>
    </source>
</evidence>
<comment type="caution">
    <text evidence="9">The sequence shown here is derived from an EMBL/GenBank/DDBJ whole genome shotgun (WGS) entry which is preliminary data.</text>
</comment>
<dbReference type="PANTHER" id="PTHR47782">
    <property type="entry name" value="ZN(II)2CYS6 TRANSCRIPTION FACTOR (EUROFUNG)-RELATED"/>
    <property type="match status" value="1"/>
</dbReference>
<dbReference type="AlphaFoldDB" id="A0A135SQM4"/>
<dbReference type="InterPro" id="IPR001138">
    <property type="entry name" value="Zn2Cys6_DnaBD"/>
</dbReference>
<organism evidence="9 10">
    <name type="scientific">Colletotrichum salicis</name>
    <dbReference type="NCBI Taxonomy" id="1209931"/>
    <lineage>
        <taxon>Eukaryota</taxon>
        <taxon>Fungi</taxon>
        <taxon>Dikarya</taxon>
        <taxon>Ascomycota</taxon>
        <taxon>Pezizomycotina</taxon>
        <taxon>Sordariomycetes</taxon>
        <taxon>Hypocreomycetidae</taxon>
        <taxon>Glomerellales</taxon>
        <taxon>Glomerellaceae</taxon>
        <taxon>Colletotrichum</taxon>
        <taxon>Colletotrichum acutatum species complex</taxon>
    </lineage>
</organism>
<dbReference type="OrthoDB" id="25921at2759"/>
<dbReference type="EMBL" id="JFFI01002293">
    <property type="protein sequence ID" value="KXH38219.1"/>
    <property type="molecule type" value="Genomic_DNA"/>
</dbReference>
<feature type="region of interest" description="Disordered" evidence="8">
    <location>
        <begin position="784"/>
        <end position="807"/>
    </location>
</feature>
<keyword evidence="10" id="KW-1185">Reference proteome</keyword>
<keyword evidence="4" id="KW-0805">Transcription regulation</keyword>
<gene>
    <name evidence="9" type="ORF">CSAL01_08777</name>
</gene>
<dbReference type="GO" id="GO:0005634">
    <property type="term" value="C:nucleus"/>
    <property type="evidence" value="ECO:0007669"/>
    <property type="project" value="UniProtKB-SubCell"/>
</dbReference>
<dbReference type="SUPFAM" id="SSF57701">
    <property type="entry name" value="Zn2/Cys6 DNA-binding domain"/>
    <property type="match status" value="1"/>
</dbReference>
<dbReference type="GO" id="GO:0045944">
    <property type="term" value="P:positive regulation of transcription by RNA polymerase II"/>
    <property type="evidence" value="ECO:0007669"/>
    <property type="project" value="TreeGrafter"/>
</dbReference>
<reference evidence="9 10" key="1">
    <citation type="submission" date="2014-02" db="EMBL/GenBank/DDBJ databases">
        <title>The genome sequence of Colletotrichum salicis CBS 607.94.</title>
        <authorList>
            <person name="Baroncelli R."/>
            <person name="Thon M.R."/>
        </authorList>
    </citation>
    <scope>NUCLEOTIDE SEQUENCE [LARGE SCALE GENOMIC DNA]</scope>
    <source>
        <strain evidence="9 10">CBS 607.94</strain>
    </source>
</reference>
<feature type="compositionally biased region" description="Polar residues" evidence="8">
    <location>
        <begin position="371"/>
        <end position="382"/>
    </location>
</feature>
<feature type="region of interest" description="Disordered" evidence="8">
    <location>
        <begin position="320"/>
        <end position="342"/>
    </location>
</feature>
<feature type="compositionally biased region" description="Basic and acidic residues" evidence="8">
    <location>
        <begin position="385"/>
        <end position="396"/>
    </location>
</feature>
<feature type="region of interest" description="Disordered" evidence="8">
    <location>
        <begin position="458"/>
        <end position="486"/>
    </location>
</feature>
<evidence type="ECO:0000256" key="4">
    <source>
        <dbReference type="ARBA" id="ARBA00023015"/>
    </source>
</evidence>
<keyword evidence="5" id="KW-0238">DNA-binding</keyword>
<protein>
    <recommendedName>
        <fullName evidence="11">Zn(2)-C6 fungal-type domain-containing protein</fullName>
    </recommendedName>
</protein>
<dbReference type="CDD" id="cd00067">
    <property type="entry name" value="GAL4"/>
    <property type="match status" value="1"/>
</dbReference>
<keyword evidence="2" id="KW-0479">Metal-binding</keyword>
<dbReference type="GO" id="GO:0000981">
    <property type="term" value="F:DNA-binding transcription factor activity, RNA polymerase II-specific"/>
    <property type="evidence" value="ECO:0007669"/>
    <property type="project" value="InterPro"/>
</dbReference>
<evidence type="ECO:0000256" key="7">
    <source>
        <dbReference type="ARBA" id="ARBA00023242"/>
    </source>
</evidence>
<dbReference type="InterPro" id="IPR036864">
    <property type="entry name" value="Zn2-C6_fun-type_DNA-bd_sf"/>
</dbReference>
<evidence type="ECO:0000256" key="6">
    <source>
        <dbReference type="ARBA" id="ARBA00023163"/>
    </source>
</evidence>
<dbReference type="Proteomes" id="UP000070121">
    <property type="component" value="Unassembled WGS sequence"/>
</dbReference>
<proteinExistence type="predicted"/>
<dbReference type="CDD" id="cd12148">
    <property type="entry name" value="fungal_TF_MHR"/>
    <property type="match status" value="2"/>
</dbReference>
<evidence type="ECO:0000313" key="9">
    <source>
        <dbReference type="EMBL" id="KXH38219.1"/>
    </source>
</evidence>
<dbReference type="GO" id="GO:0043565">
    <property type="term" value="F:sequence-specific DNA binding"/>
    <property type="evidence" value="ECO:0007669"/>
    <property type="project" value="TreeGrafter"/>
</dbReference>
<evidence type="ECO:0000256" key="5">
    <source>
        <dbReference type="ARBA" id="ARBA00023125"/>
    </source>
</evidence>
<keyword evidence="6" id="KW-0804">Transcription</keyword>
<dbReference type="InterPro" id="IPR052202">
    <property type="entry name" value="Yeast_MetPath_Reg"/>
</dbReference>
<evidence type="ECO:0000256" key="2">
    <source>
        <dbReference type="ARBA" id="ARBA00022723"/>
    </source>
</evidence>
<dbReference type="PANTHER" id="PTHR47782:SF12">
    <property type="entry name" value="ZN(II)2CYS6 TRANSCRIPTION FACTOR (EUROFUNG)"/>
    <property type="match status" value="1"/>
</dbReference>
<sequence>MIIGISALNSKNQDFRKVAALSEALHADAVKYVDELLHTSNLWYLTGEAMCMAVYQLDRAVSISGGCQVALSDEHITTRLPQGGDYISELSERADFERVSHSKERQFLLDLQVCVMKSEMQATQFFDRPVPNHSGSHDDWVQRMDQKIHSLYHVTMVNGRTNAQLSSSCLQCQVMLHRPCSRNIAVSEASLVSVVKAAIDLISLDTKTAESGGLVMVFDIGNRVFQAGMLLLYTLRNYASTLRRASLADNAANALKNLAELPSILSSRWPPLADTASYINKLIDTNLRNPVGHNGSHYDMQVLEELDCLVTQRRIHSIRHRNIPFPPPKKSTPPPSEPENISQDFLNDEQWWTDFTDQDFVSNESCFSLPSGGQVTSTSSSPDAVETRAQRERGARDNNASDLEEELGVIPDASPSCSFCRDRRTKCQRQLPACKECPLETPYSSPPNRSPLLKLEPHHHQTCSATRSLAPGPPSGASEINSATTEPPITTSHQLLRLASRTAIPNPSFQNLITFHPLPETLATPLFILFSRSINTFFPTLEPQTLTHILNTHYHNHAPSHNTTNTPIFNFIIALGALITSKSTPSFLPLAESHFQNVTPSLPTTCAHASRAENLALLQRTLLICVYTLLEPSAGDVWRHLGFAIRLFLDLSHRPSMEEDEDHAVFSKNSKGYHKSHVSIAFGRPSLLVIGDDLRRELVQKSTSTQAEQISISSYLIALLKLQIHNTILQHHKQTNHLSSSLPRDYTNPPIHLRNLPPNPRILVRNLATIHNILIPNNLSSLKRRPPRLGLTTPPPRPLPHHNPLANTRRTRTHHLSGVAQAALQLLRHQQMFASITYEEAEVGTPPSAEEEVLVFPFEWTMSHLVFQVGLRAMREKDTTLLPTSEKNPAQCPPLQQCFSMLLLLEADASKLLRGHSQVFEALSEKINM</sequence>
<feature type="compositionally biased region" description="Pro residues" evidence="8">
    <location>
        <begin position="324"/>
        <end position="337"/>
    </location>
</feature>
<accession>A0A135SQM4</accession>
<dbReference type="GO" id="GO:0008270">
    <property type="term" value="F:zinc ion binding"/>
    <property type="evidence" value="ECO:0007669"/>
    <property type="project" value="InterPro"/>
</dbReference>
<feature type="region of interest" description="Disordered" evidence="8">
    <location>
        <begin position="371"/>
        <end position="405"/>
    </location>
</feature>